<feature type="domain" description="ABC transporter" evidence="4">
    <location>
        <begin position="4"/>
        <end position="257"/>
    </location>
</feature>
<keyword evidence="2" id="KW-0547">Nucleotide-binding</keyword>
<name>A0A1I4S849_9BACT</name>
<accession>A0A1I4S849</accession>
<protein>
    <submittedName>
        <fullName evidence="5">ABC-2 type transport system ATP-binding protein</fullName>
    </submittedName>
</protein>
<dbReference type="RefSeq" id="WP_093393683.1">
    <property type="nucleotide sequence ID" value="NZ_FOUU01000002.1"/>
</dbReference>
<evidence type="ECO:0000313" key="6">
    <source>
        <dbReference type="Proteomes" id="UP000199611"/>
    </source>
</evidence>
<keyword evidence="3 5" id="KW-0067">ATP-binding</keyword>
<dbReference type="OrthoDB" id="9809450at2"/>
<reference evidence="5 6" key="1">
    <citation type="submission" date="2016-10" db="EMBL/GenBank/DDBJ databases">
        <authorList>
            <person name="de Groot N.N."/>
        </authorList>
    </citation>
    <scope>NUCLEOTIDE SEQUENCE [LARGE SCALE GENOMIC DNA]</scope>
    <source>
        <strain evidence="5 6">DSM 9990</strain>
    </source>
</reference>
<evidence type="ECO:0000256" key="3">
    <source>
        <dbReference type="ARBA" id="ARBA00022840"/>
    </source>
</evidence>
<dbReference type="InterPro" id="IPR003593">
    <property type="entry name" value="AAA+_ATPase"/>
</dbReference>
<evidence type="ECO:0000256" key="1">
    <source>
        <dbReference type="ARBA" id="ARBA00022448"/>
    </source>
</evidence>
<dbReference type="SMART" id="SM00382">
    <property type="entry name" value="AAA"/>
    <property type="match status" value="1"/>
</dbReference>
<dbReference type="PANTHER" id="PTHR42711:SF4">
    <property type="entry name" value="ABC TRANSPORTER RELATED"/>
    <property type="match status" value="1"/>
</dbReference>
<proteinExistence type="predicted"/>
<dbReference type="EMBL" id="FOUU01000002">
    <property type="protein sequence ID" value="SFM60667.1"/>
    <property type="molecule type" value="Genomic_DNA"/>
</dbReference>
<evidence type="ECO:0000259" key="4">
    <source>
        <dbReference type="PROSITE" id="PS50893"/>
    </source>
</evidence>
<dbReference type="Pfam" id="PF00005">
    <property type="entry name" value="ABC_tran"/>
    <property type="match status" value="1"/>
</dbReference>
<dbReference type="STRING" id="39841.SAMN05660836_00816"/>
<dbReference type="Gene3D" id="3.40.50.300">
    <property type="entry name" value="P-loop containing nucleotide triphosphate hydrolases"/>
    <property type="match status" value="1"/>
</dbReference>
<dbReference type="PANTHER" id="PTHR42711">
    <property type="entry name" value="ABC TRANSPORTER ATP-BINDING PROTEIN"/>
    <property type="match status" value="1"/>
</dbReference>
<keyword evidence="6" id="KW-1185">Reference proteome</keyword>
<dbReference type="PROSITE" id="PS50893">
    <property type="entry name" value="ABC_TRANSPORTER_2"/>
    <property type="match status" value="1"/>
</dbReference>
<dbReference type="SUPFAM" id="SSF52540">
    <property type="entry name" value="P-loop containing nucleoside triphosphate hydrolases"/>
    <property type="match status" value="1"/>
</dbReference>
<keyword evidence="1" id="KW-0813">Transport</keyword>
<dbReference type="InterPro" id="IPR050763">
    <property type="entry name" value="ABC_transporter_ATP-binding"/>
</dbReference>
<dbReference type="InterPro" id="IPR027417">
    <property type="entry name" value="P-loop_NTPase"/>
</dbReference>
<dbReference type="GO" id="GO:0005524">
    <property type="term" value="F:ATP binding"/>
    <property type="evidence" value="ECO:0007669"/>
    <property type="project" value="UniProtKB-KW"/>
</dbReference>
<dbReference type="Proteomes" id="UP000199611">
    <property type="component" value="Unassembled WGS sequence"/>
</dbReference>
<evidence type="ECO:0000313" key="5">
    <source>
        <dbReference type="EMBL" id="SFM60667.1"/>
    </source>
</evidence>
<dbReference type="InterPro" id="IPR003439">
    <property type="entry name" value="ABC_transporter-like_ATP-bd"/>
</dbReference>
<organism evidence="5 6">
    <name type="scientific">Thermodesulforhabdus norvegica</name>
    <dbReference type="NCBI Taxonomy" id="39841"/>
    <lineage>
        <taxon>Bacteria</taxon>
        <taxon>Pseudomonadati</taxon>
        <taxon>Thermodesulfobacteriota</taxon>
        <taxon>Syntrophobacteria</taxon>
        <taxon>Syntrophobacterales</taxon>
        <taxon>Thermodesulforhabdaceae</taxon>
        <taxon>Thermodesulforhabdus</taxon>
    </lineage>
</organism>
<dbReference type="AlphaFoldDB" id="A0A1I4S849"/>
<evidence type="ECO:0000256" key="2">
    <source>
        <dbReference type="ARBA" id="ARBA00022741"/>
    </source>
</evidence>
<dbReference type="GO" id="GO:0016887">
    <property type="term" value="F:ATP hydrolysis activity"/>
    <property type="evidence" value="ECO:0007669"/>
    <property type="project" value="InterPro"/>
</dbReference>
<gene>
    <name evidence="5" type="ORF">SAMN05660836_00816</name>
</gene>
<sequence>MSVISVKNLRKYYEVHYKEPGVWGSIKSLISRKYRLVKAVDNVSFEIERGEIVGFLGPNGAGKTTTLKVLAGLLYPTEGTVSVLGYTPFERHPEFLKKITLVMGQKNQLIWDLPPMETFILNKTIYELSEKEFSENLQELTELLDLNPLLKKQVRKLSLGERMKCELTAALLHRPSILFLDEPTIGLDVTMQQRIHKFIREYNSRHRATVLLTSHYMQDVVALCTRILIINEGRILYDGDLNTLSEKIAPYKILRIHLSRPATLDELSPYGLVEHLNTHRAVLRVSRSEAPATASNILKNLPIHDLTIEEPPIEDVIARVFTEGKVEHQ</sequence>